<dbReference type="EMBL" id="QJJR01000008">
    <property type="protein sequence ID" value="PXW90038.1"/>
    <property type="molecule type" value="Genomic_DNA"/>
</dbReference>
<protein>
    <submittedName>
        <fullName evidence="3">Prepilin-type N-terminal cleavage/methylation domain-containing protein</fullName>
    </submittedName>
</protein>
<dbReference type="InterPro" id="IPR045584">
    <property type="entry name" value="Pilin-like"/>
</dbReference>
<keyword evidence="2" id="KW-0178">Competence</keyword>
<dbReference type="GO" id="GO:0009986">
    <property type="term" value="C:cell surface"/>
    <property type="evidence" value="ECO:0007669"/>
    <property type="project" value="UniProtKB-SubCell"/>
</dbReference>
<name>A0A2V3W9Y8_9BACI</name>
<evidence type="ECO:0000256" key="1">
    <source>
        <dbReference type="ARBA" id="ARBA00004241"/>
    </source>
</evidence>
<dbReference type="PROSITE" id="PS00409">
    <property type="entry name" value="PROKAR_NTER_METHYL"/>
    <property type="match status" value="1"/>
</dbReference>
<keyword evidence="4" id="KW-1185">Reference proteome</keyword>
<dbReference type="GO" id="GO:0030420">
    <property type="term" value="P:establishment of competence for transformation"/>
    <property type="evidence" value="ECO:0007669"/>
    <property type="project" value="UniProtKB-KW"/>
</dbReference>
<dbReference type="InterPro" id="IPR012902">
    <property type="entry name" value="N_methyl_site"/>
</dbReference>
<dbReference type="NCBIfam" id="TIGR02532">
    <property type="entry name" value="IV_pilin_GFxxxE"/>
    <property type="match status" value="1"/>
</dbReference>
<dbReference type="Proteomes" id="UP000247922">
    <property type="component" value="Unassembled WGS sequence"/>
</dbReference>
<dbReference type="AlphaFoldDB" id="A0A2V3W9Y8"/>
<evidence type="ECO:0000313" key="4">
    <source>
        <dbReference type="Proteomes" id="UP000247922"/>
    </source>
</evidence>
<evidence type="ECO:0000313" key="3">
    <source>
        <dbReference type="EMBL" id="PXW90038.1"/>
    </source>
</evidence>
<dbReference type="Pfam" id="PF07963">
    <property type="entry name" value="N_methyl"/>
    <property type="match status" value="1"/>
</dbReference>
<comment type="subcellular location">
    <subcellularLocation>
        <location evidence="1">Cell surface</location>
    </subcellularLocation>
</comment>
<evidence type="ECO:0000256" key="2">
    <source>
        <dbReference type="ARBA" id="ARBA00023287"/>
    </source>
</evidence>
<gene>
    <name evidence="3" type="ORF">DES38_10849</name>
</gene>
<organism evidence="3 4">
    <name type="scientific">Streptohalobacillus salinus</name>
    <dbReference type="NCBI Taxonomy" id="621096"/>
    <lineage>
        <taxon>Bacteria</taxon>
        <taxon>Bacillati</taxon>
        <taxon>Bacillota</taxon>
        <taxon>Bacilli</taxon>
        <taxon>Bacillales</taxon>
        <taxon>Bacillaceae</taxon>
        <taxon>Streptohalobacillus</taxon>
    </lineage>
</organism>
<sequence length="145" mass="16262">MIKNEKGITLVELLAALAILSIILLLVGSAHIFGQRQYFEQNKTIQLQDEVRAAMSQLTTDVRKVTADTGATVTRTNGTTTLTLGENNYTHQASTLKRNGVVISDYISTFNWEEPNERQINIEIESTLNDKGKRATLTTTVYFRR</sequence>
<dbReference type="RefSeq" id="WP_110251574.1">
    <property type="nucleotide sequence ID" value="NZ_QJJR01000008.1"/>
</dbReference>
<reference evidence="3 4" key="1">
    <citation type="submission" date="2018-05" db="EMBL/GenBank/DDBJ databases">
        <title>Genomic Encyclopedia of Type Strains, Phase IV (KMG-IV): sequencing the most valuable type-strain genomes for metagenomic binning, comparative biology and taxonomic classification.</title>
        <authorList>
            <person name="Goeker M."/>
        </authorList>
    </citation>
    <scope>NUCLEOTIDE SEQUENCE [LARGE SCALE GENOMIC DNA]</scope>
    <source>
        <strain evidence="3 4">DSM 22440</strain>
    </source>
</reference>
<dbReference type="OrthoDB" id="2968679at2"/>
<comment type="caution">
    <text evidence="3">The sequence shown here is derived from an EMBL/GenBank/DDBJ whole genome shotgun (WGS) entry which is preliminary data.</text>
</comment>
<accession>A0A2V3W9Y8</accession>
<dbReference type="SUPFAM" id="SSF54523">
    <property type="entry name" value="Pili subunits"/>
    <property type="match status" value="1"/>
</dbReference>
<proteinExistence type="predicted"/>